<evidence type="ECO:0000259" key="3">
    <source>
        <dbReference type="Pfam" id="PF05193"/>
    </source>
</evidence>
<name>A0A941HP97_9CLOT</name>
<dbReference type="Proteomes" id="UP000675379">
    <property type="component" value="Unassembled WGS sequence"/>
</dbReference>
<dbReference type="Gene3D" id="3.30.830.10">
    <property type="entry name" value="Metalloenzyme, LuxS/M16 peptidase-like"/>
    <property type="match status" value="2"/>
</dbReference>
<feature type="domain" description="Peptidase M16 C-terminal" evidence="3">
    <location>
        <begin position="166"/>
        <end position="338"/>
    </location>
</feature>
<dbReference type="EMBL" id="JAGSCS010000001">
    <property type="protein sequence ID" value="MBR0574840.1"/>
    <property type="molecule type" value="Genomic_DNA"/>
</dbReference>
<dbReference type="InterPro" id="IPR050361">
    <property type="entry name" value="MPP/UQCRC_Complex"/>
</dbReference>
<evidence type="ECO:0000313" key="5">
    <source>
        <dbReference type="Proteomes" id="UP000675379"/>
    </source>
</evidence>
<protein>
    <submittedName>
        <fullName evidence="4">Insulinase family protein</fullName>
    </submittedName>
</protein>
<accession>A0A941HP97</accession>
<proteinExistence type="inferred from homology"/>
<dbReference type="SUPFAM" id="SSF63411">
    <property type="entry name" value="LuxS/MPP-like metallohydrolase"/>
    <property type="match status" value="2"/>
</dbReference>
<comment type="caution">
    <text evidence="4">The sequence shown here is derived from an EMBL/GenBank/DDBJ whole genome shotgun (WGS) entry which is preliminary data.</text>
</comment>
<dbReference type="RefSeq" id="WP_211799357.1">
    <property type="nucleotide sequence ID" value="NZ_JAGSCS010000001.1"/>
</dbReference>
<dbReference type="GO" id="GO:0046872">
    <property type="term" value="F:metal ion binding"/>
    <property type="evidence" value="ECO:0007669"/>
    <property type="project" value="InterPro"/>
</dbReference>
<dbReference type="PANTHER" id="PTHR11851">
    <property type="entry name" value="METALLOPROTEASE"/>
    <property type="match status" value="1"/>
</dbReference>
<dbReference type="PANTHER" id="PTHR11851:SF49">
    <property type="entry name" value="MITOCHONDRIAL-PROCESSING PEPTIDASE SUBUNIT ALPHA"/>
    <property type="match status" value="1"/>
</dbReference>
<evidence type="ECO:0000256" key="1">
    <source>
        <dbReference type="ARBA" id="ARBA00007261"/>
    </source>
</evidence>
<evidence type="ECO:0000313" key="4">
    <source>
        <dbReference type="EMBL" id="MBR0574840.1"/>
    </source>
</evidence>
<comment type="similarity">
    <text evidence="1">Belongs to the peptidase M16 family.</text>
</comment>
<keyword evidence="5" id="KW-1185">Reference proteome</keyword>
<sequence>MHYHQVTLKNGLTLITVQKPGKLFSLNLGLQVGSLMEGDQEKGICHFIEHMLFKGTVYEDNETLNRRIEMMGGDFNAYTDYISTVYSVSALREELLESLNILHEMIAHPAFSAEEMEKERGVILSEMRSALDDPEDITHRNLYEKAYATSPLRYDVIGTEESIGRLTAEDLQRFHHTHYVPGRAILILVSSYSHEEAGILVEKTLGQWQGSKTPPIPWVFEKNQPGIHTDYKDMEQSTLAILYSFPLKEEEKLPLRVLNYKLGQSGNSILFRELREKRGLAYDVYSDLDLTENIQNLVIYTQVSDESLENTLEVIQEILEDIKTGAYFHQDDLNMMKKVMKTSIYGTLDSIHDLSAFLLDEVLNHQDPREFEKDMAKLEKVTLKDLVAVSQKVFSEPTIFMLRGNPDDEDHTDYGE</sequence>
<dbReference type="InterPro" id="IPR011765">
    <property type="entry name" value="Pept_M16_N"/>
</dbReference>
<dbReference type="InterPro" id="IPR007863">
    <property type="entry name" value="Peptidase_M16_C"/>
</dbReference>
<dbReference type="Pfam" id="PF00675">
    <property type="entry name" value="Peptidase_M16"/>
    <property type="match status" value="1"/>
</dbReference>
<dbReference type="Pfam" id="PF05193">
    <property type="entry name" value="Peptidase_M16_C"/>
    <property type="match status" value="1"/>
</dbReference>
<gene>
    <name evidence="4" type="ORF">KCG48_00655</name>
</gene>
<evidence type="ECO:0000259" key="2">
    <source>
        <dbReference type="Pfam" id="PF00675"/>
    </source>
</evidence>
<feature type="domain" description="Peptidase M16 N-terminal" evidence="2">
    <location>
        <begin position="20"/>
        <end position="159"/>
    </location>
</feature>
<organism evidence="4 5">
    <name type="scientific">Proteiniclasticum sediminis</name>
    <dbReference type="NCBI Taxonomy" id="2804028"/>
    <lineage>
        <taxon>Bacteria</taxon>
        <taxon>Bacillati</taxon>
        <taxon>Bacillota</taxon>
        <taxon>Clostridia</taxon>
        <taxon>Eubacteriales</taxon>
        <taxon>Clostridiaceae</taxon>
        <taxon>Proteiniclasticum</taxon>
    </lineage>
</organism>
<dbReference type="InterPro" id="IPR011249">
    <property type="entry name" value="Metalloenz_LuxS/M16"/>
</dbReference>
<reference evidence="4" key="1">
    <citation type="submission" date="2021-04" db="EMBL/GenBank/DDBJ databases">
        <title>Proteiniclasticum sedimins sp. nov., an obligate anaerobic bacterium isolated from anaerobic sludge.</title>
        <authorList>
            <person name="Liu J."/>
        </authorList>
    </citation>
    <scope>NUCLEOTIDE SEQUENCE</scope>
    <source>
        <strain evidence="4">BAD-10</strain>
    </source>
</reference>
<dbReference type="AlphaFoldDB" id="A0A941HP97"/>